<proteinExistence type="predicted"/>
<dbReference type="OrthoDB" id="2595178at2759"/>
<comment type="caution">
    <text evidence="1">The sequence shown here is derived from an EMBL/GenBank/DDBJ whole genome shotgun (WGS) entry which is preliminary data.</text>
</comment>
<organism evidence="1 2">
    <name type="scientific">Grifola frondosa</name>
    <name type="common">Maitake</name>
    <name type="synonym">Polyporus frondosus</name>
    <dbReference type="NCBI Taxonomy" id="5627"/>
    <lineage>
        <taxon>Eukaryota</taxon>
        <taxon>Fungi</taxon>
        <taxon>Dikarya</taxon>
        <taxon>Basidiomycota</taxon>
        <taxon>Agaricomycotina</taxon>
        <taxon>Agaricomycetes</taxon>
        <taxon>Polyporales</taxon>
        <taxon>Grifolaceae</taxon>
        <taxon>Grifola</taxon>
    </lineage>
</organism>
<evidence type="ECO:0008006" key="3">
    <source>
        <dbReference type="Google" id="ProtNLM"/>
    </source>
</evidence>
<gene>
    <name evidence="1" type="ORF">A0H81_11639</name>
</gene>
<dbReference type="EMBL" id="LUGG01000020">
    <property type="protein sequence ID" value="OBZ68398.1"/>
    <property type="molecule type" value="Genomic_DNA"/>
</dbReference>
<protein>
    <recommendedName>
        <fullName evidence="3">F-box domain-containing protein</fullName>
    </recommendedName>
</protein>
<name>A0A1C7LV79_GRIFR</name>
<dbReference type="AlphaFoldDB" id="A0A1C7LV79"/>
<accession>A0A1C7LV79</accession>
<evidence type="ECO:0000313" key="1">
    <source>
        <dbReference type="EMBL" id="OBZ68398.1"/>
    </source>
</evidence>
<keyword evidence="2" id="KW-1185">Reference proteome</keyword>
<dbReference type="STRING" id="5627.A0A1C7LV79"/>
<evidence type="ECO:0000313" key="2">
    <source>
        <dbReference type="Proteomes" id="UP000092993"/>
    </source>
</evidence>
<dbReference type="Proteomes" id="UP000092993">
    <property type="component" value="Unassembled WGS sequence"/>
</dbReference>
<sequence>MFTLLHSSLPALRHLTITPYDDVSVPTSLFSQFIDVHGEKLTSLHLYTVKQWPTALFPSPTTLLQTCFNLYHLSLELPLPVLSLSSDYLRHSLQILSIPRPDAEFLNALEALLPKLPSLQFVRTRDVRWLRSGMSSRAQQAGVQGEMVAWRKRLARRGIQLVDSEWSLNAG</sequence>
<reference evidence="1 2" key="1">
    <citation type="submission" date="2016-03" db="EMBL/GenBank/DDBJ databases">
        <title>Whole genome sequencing of Grifola frondosa 9006-11.</title>
        <authorList>
            <person name="Min B."/>
            <person name="Park H."/>
            <person name="Kim J.-G."/>
            <person name="Cho H."/>
            <person name="Oh Y.-L."/>
            <person name="Kong W.-S."/>
            <person name="Choi I.-G."/>
        </authorList>
    </citation>
    <scope>NUCLEOTIDE SEQUENCE [LARGE SCALE GENOMIC DNA]</scope>
    <source>
        <strain evidence="1 2">9006-11</strain>
    </source>
</reference>